<sequence>MLPSPATSAEEKSEYHHNGQLMMLKNRLENMEREKERLAATTRDQLIAKEKHYAAELREKDYHIRQLEAQIQSLRQENLHTSFQVHNVTMSENVDIQMAAVDTTPATGSALPTKRVSIPRSDEGWKNVSRFGPAASVFGNVSTSDRFRNENGSETFAQIPSQLLIDPPVPHSDFRVPASVLPVTLQPRKSLMGSASKECQVQGVSDYWNVSHSSYSMSGFKKATIITQYNNPLSVES</sequence>
<dbReference type="WBParaSite" id="HPBE_0002607001-mRNA-1">
    <property type="protein sequence ID" value="HPBE_0002607001-mRNA-1"/>
    <property type="gene ID" value="HPBE_0002607001"/>
</dbReference>
<protein>
    <submittedName>
        <fullName evidence="4">CCDC92 domain-containing protein</fullName>
    </submittedName>
</protein>
<keyword evidence="1" id="KW-0175">Coiled coil</keyword>
<dbReference type="AlphaFoldDB" id="A0A183GTQ0"/>
<feature type="coiled-coil region" evidence="1">
    <location>
        <begin position="21"/>
        <end position="84"/>
    </location>
</feature>
<dbReference type="OrthoDB" id="5793095at2759"/>
<name>A0A183GTQ0_HELPZ</name>
<evidence type="ECO:0000313" key="3">
    <source>
        <dbReference type="Proteomes" id="UP000050761"/>
    </source>
</evidence>
<reference evidence="4" key="2">
    <citation type="submission" date="2019-09" db="UniProtKB">
        <authorList>
            <consortium name="WormBaseParasite"/>
        </authorList>
    </citation>
    <scope>IDENTIFICATION</scope>
</reference>
<accession>A0A3P8F8I9</accession>
<keyword evidence="3" id="KW-1185">Reference proteome</keyword>
<evidence type="ECO:0000313" key="4">
    <source>
        <dbReference type="WBParaSite" id="HPBE_0002607001-mRNA-1"/>
    </source>
</evidence>
<gene>
    <name evidence="2" type="ORF">HPBE_LOCUS26069</name>
</gene>
<evidence type="ECO:0000256" key="1">
    <source>
        <dbReference type="SAM" id="Coils"/>
    </source>
</evidence>
<evidence type="ECO:0000313" key="2">
    <source>
        <dbReference type="EMBL" id="VDP55528.1"/>
    </source>
</evidence>
<reference evidence="2 3" key="1">
    <citation type="submission" date="2018-11" db="EMBL/GenBank/DDBJ databases">
        <authorList>
            <consortium name="Pathogen Informatics"/>
        </authorList>
    </citation>
    <scope>NUCLEOTIDE SEQUENCE [LARGE SCALE GENOMIC DNA]</scope>
</reference>
<dbReference type="Proteomes" id="UP000050761">
    <property type="component" value="Unassembled WGS sequence"/>
</dbReference>
<dbReference type="EMBL" id="UZAH01039137">
    <property type="protein sequence ID" value="VDP55528.1"/>
    <property type="molecule type" value="Genomic_DNA"/>
</dbReference>
<organism evidence="3 4">
    <name type="scientific">Heligmosomoides polygyrus</name>
    <name type="common">Parasitic roundworm</name>
    <dbReference type="NCBI Taxonomy" id="6339"/>
    <lineage>
        <taxon>Eukaryota</taxon>
        <taxon>Metazoa</taxon>
        <taxon>Ecdysozoa</taxon>
        <taxon>Nematoda</taxon>
        <taxon>Chromadorea</taxon>
        <taxon>Rhabditida</taxon>
        <taxon>Rhabditina</taxon>
        <taxon>Rhabditomorpha</taxon>
        <taxon>Strongyloidea</taxon>
        <taxon>Heligmosomidae</taxon>
        <taxon>Heligmosomoides</taxon>
    </lineage>
</organism>
<accession>A0A183GTQ0</accession>
<proteinExistence type="predicted"/>